<dbReference type="AlphaFoldDB" id="A0A8X6TWT3"/>
<organism evidence="1 2">
    <name type="scientific">Nephila pilipes</name>
    <name type="common">Giant wood spider</name>
    <name type="synonym">Nephila maculata</name>
    <dbReference type="NCBI Taxonomy" id="299642"/>
    <lineage>
        <taxon>Eukaryota</taxon>
        <taxon>Metazoa</taxon>
        <taxon>Ecdysozoa</taxon>
        <taxon>Arthropoda</taxon>
        <taxon>Chelicerata</taxon>
        <taxon>Arachnida</taxon>
        <taxon>Araneae</taxon>
        <taxon>Araneomorphae</taxon>
        <taxon>Entelegynae</taxon>
        <taxon>Araneoidea</taxon>
        <taxon>Nephilidae</taxon>
        <taxon>Nephila</taxon>
    </lineage>
</organism>
<keyword evidence="2" id="KW-1185">Reference proteome</keyword>
<dbReference type="Proteomes" id="UP000887013">
    <property type="component" value="Unassembled WGS sequence"/>
</dbReference>
<gene>
    <name evidence="1" type="ORF">NPIL_646191</name>
</gene>
<evidence type="ECO:0000313" key="2">
    <source>
        <dbReference type="Proteomes" id="UP000887013"/>
    </source>
</evidence>
<name>A0A8X6TWT3_NEPPI</name>
<comment type="caution">
    <text evidence="1">The sequence shown here is derived from an EMBL/GenBank/DDBJ whole genome shotgun (WGS) entry which is preliminary data.</text>
</comment>
<sequence>MSRPAVKNSLKQVFIKTLKTLCSAEKLYVVFAVHHLPEQLLHHLNNGELSRKLAERYEEKKEIGWTISSRKKNHSYPHLLKILLLVLENSTTVPEKLYDRS</sequence>
<reference evidence="1" key="1">
    <citation type="submission" date="2020-08" db="EMBL/GenBank/DDBJ databases">
        <title>Multicomponent nature underlies the extraordinary mechanical properties of spider dragline silk.</title>
        <authorList>
            <person name="Kono N."/>
            <person name="Nakamura H."/>
            <person name="Mori M."/>
            <person name="Yoshida Y."/>
            <person name="Ohtoshi R."/>
            <person name="Malay A.D."/>
            <person name="Moran D.A.P."/>
            <person name="Tomita M."/>
            <person name="Numata K."/>
            <person name="Arakawa K."/>
        </authorList>
    </citation>
    <scope>NUCLEOTIDE SEQUENCE</scope>
</reference>
<accession>A0A8X6TWT3</accession>
<protein>
    <submittedName>
        <fullName evidence="1">Uncharacterized protein</fullName>
    </submittedName>
</protein>
<proteinExistence type="predicted"/>
<evidence type="ECO:0000313" key="1">
    <source>
        <dbReference type="EMBL" id="GFT54729.1"/>
    </source>
</evidence>
<dbReference type="EMBL" id="BMAW01066365">
    <property type="protein sequence ID" value="GFT54729.1"/>
    <property type="molecule type" value="Genomic_DNA"/>
</dbReference>